<feature type="domain" description="NAD-dependent epimerase/dehydratase" evidence="1">
    <location>
        <begin position="3"/>
        <end position="76"/>
    </location>
</feature>
<dbReference type="Proteomes" id="UP000474802">
    <property type="component" value="Unassembled WGS sequence"/>
</dbReference>
<dbReference type="RefSeq" id="WP_164532618.1">
    <property type="nucleotide sequence ID" value="NZ_JAALFG010000001.1"/>
</dbReference>
<reference evidence="2 3" key="2">
    <citation type="submission" date="2020-03" db="EMBL/GenBank/DDBJ databases">
        <title>Devosia chinhatensis sp. nov., isolated from a hexachlorocyclohexane (HCH) dump site in India.</title>
        <authorList>
            <person name="Kumar M."/>
            <person name="Lal R."/>
        </authorList>
    </citation>
    <scope>NUCLEOTIDE SEQUENCE [LARGE SCALE GENOMIC DNA]</scope>
    <source>
        <strain evidence="2 3">H239</strain>
    </source>
</reference>
<dbReference type="InterPro" id="IPR001509">
    <property type="entry name" value="Epimerase_deHydtase"/>
</dbReference>
<sequence length="177" mass="19902">MIRAGAEAGHYQAIILRAGDFFGPGQRGEWFEQAILMGEGKGKIHHLGDLDKRHSWAYLPDLGRAFVALAEQRQALGRFENFHFAGHWISHGEIMTATQSALGRQLKVTPFPWWGIRLVGLVNAIMRDLHEMRYIWSNEMELVDERLDALLGPSFATQYEVAVKATVDELMGAKQAA</sequence>
<organism evidence="2 3">
    <name type="scientific">Devosia aurantiaca</name>
    <dbReference type="NCBI Taxonomy" id="2714858"/>
    <lineage>
        <taxon>Bacteria</taxon>
        <taxon>Pseudomonadati</taxon>
        <taxon>Pseudomonadota</taxon>
        <taxon>Alphaproteobacteria</taxon>
        <taxon>Hyphomicrobiales</taxon>
        <taxon>Devosiaceae</taxon>
        <taxon>Devosia</taxon>
    </lineage>
</organism>
<dbReference type="AlphaFoldDB" id="A0A6M1SIJ5"/>
<evidence type="ECO:0000259" key="1">
    <source>
        <dbReference type="Pfam" id="PF01370"/>
    </source>
</evidence>
<dbReference type="Gene3D" id="3.40.50.720">
    <property type="entry name" value="NAD(P)-binding Rossmann-like Domain"/>
    <property type="match status" value="1"/>
</dbReference>
<reference evidence="2 3" key="1">
    <citation type="submission" date="2020-02" db="EMBL/GenBank/DDBJ databases">
        <authorList>
            <person name="Khan S.A."/>
            <person name="Jeon C.O."/>
            <person name="Chun B.H."/>
        </authorList>
    </citation>
    <scope>NUCLEOTIDE SEQUENCE [LARGE SCALE GENOMIC DNA]</scope>
    <source>
        <strain evidence="2 3">H239</strain>
    </source>
</reference>
<keyword evidence="3" id="KW-1185">Reference proteome</keyword>
<dbReference type="Pfam" id="PF01370">
    <property type="entry name" value="Epimerase"/>
    <property type="match status" value="1"/>
</dbReference>
<accession>A0A6M1SIJ5</accession>
<dbReference type="EMBL" id="JAALFG010000001">
    <property type="protein sequence ID" value="NGP16346.1"/>
    <property type="molecule type" value="Genomic_DNA"/>
</dbReference>
<dbReference type="InterPro" id="IPR036291">
    <property type="entry name" value="NAD(P)-bd_dom_sf"/>
</dbReference>
<proteinExistence type="predicted"/>
<dbReference type="SUPFAM" id="SSF51735">
    <property type="entry name" value="NAD(P)-binding Rossmann-fold domains"/>
    <property type="match status" value="1"/>
</dbReference>
<comment type="caution">
    <text evidence="2">The sequence shown here is derived from an EMBL/GenBank/DDBJ whole genome shotgun (WGS) entry which is preliminary data.</text>
</comment>
<name>A0A6M1SIJ5_9HYPH</name>
<evidence type="ECO:0000313" key="2">
    <source>
        <dbReference type="EMBL" id="NGP16346.1"/>
    </source>
</evidence>
<protein>
    <recommendedName>
        <fullName evidence="1">NAD-dependent epimerase/dehydratase domain-containing protein</fullName>
    </recommendedName>
</protein>
<gene>
    <name evidence="2" type="ORF">G5575_00340</name>
</gene>
<evidence type="ECO:0000313" key="3">
    <source>
        <dbReference type="Proteomes" id="UP000474802"/>
    </source>
</evidence>